<feature type="compositionally biased region" description="Polar residues" evidence="1">
    <location>
        <begin position="259"/>
        <end position="270"/>
    </location>
</feature>
<comment type="caution">
    <text evidence="2">The sequence shown here is derived from an EMBL/GenBank/DDBJ whole genome shotgun (WGS) entry which is preliminary data.</text>
</comment>
<dbReference type="EMBL" id="BQNB010009717">
    <property type="protein sequence ID" value="GJS67427.1"/>
    <property type="molecule type" value="Genomic_DNA"/>
</dbReference>
<feature type="region of interest" description="Disordered" evidence="1">
    <location>
        <begin position="290"/>
        <end position="356"/>
    </location>
</feature>
<organism evidence="2 3">
    <name type="scientific">Tanacetum coccineum</name>
    <dbReference type="NCBI Taxonomy" id="301880"/>
    <lineage>
        <taxon>Eukaryota</taxon>
        <taxon>Viridiplantae</taxon>
        <taxon>Streptophyta</taxon>
        <taxon>Embryophyta</taxon>
        <taxon>Tracheophyta</taxon>
        <taxon>Spermatophyta</taxon>
        <taxon>Magnoliopsida</taxon>
        <taxon>eudicotyledons</taxon>
        <taxon>Gunneridae</taxon>
        <taxon>Pentapetalae</taxon>
        <taxon>asterids</taxon>
        <taxon>campanulids</taxon>
        <taxon>Asterales</taxon>
        <taxon>Asteraceae</taxon>
        <taxon>Asteroideae</taxon>
        <taxon>Anthemideae</taxon>
        <taxon>Anthemidinae</taxon>
        <taxon>Tanacetum</taxon>
    </lineage>
</organism>
<feature type="compositionally biased region" description="Polar residues" evidence="1">
    <location>
        <begin position="335"/>
        <end position="349"/>
    </location>
</feature>
<evidence type="ECO:0000313" key="2">
    <source>
        <dbReference type="EMBL" id="GJS67427.1"/>
    </source>
</evidence>
<feature type="region of interest" description="Disordered" evidence="1">
    <location>
        <begin position="224"/>
        <end position="271"/>
    </location>
</feature>
<name>A0ABQ4XPY1_9ASTR</name>
<gene>
    <name evidence="2" type="ORF">Tco_0681991</name>
</gene>
<sequence>MTTLKFADTHNMVAFLSKPDESEGFEQILDFLNAHTIKYALTINATIYTLCIEQLWATVKAKTVNGKVQLQALVDGKKVIITESTVRRDLHLEDAKGVNCLPNAAIFEQLALMRYEKLSQKLTFYKALFSPQWKFLIHTILQYLSSKTTAWNEFSSTMASAIVCLATNQKFNFSKYIFESMVKNLDSVGNFLMYQRVGKGFSGMETPLFPTIMVQAQEEMGEGSVIPIDPHHTPIIIQPSTSQPQKTQKSRRPKRNDNEVPQPSGFTTNVADEAVNEEMDDSLERVATTATSLDAEQDSGNIDKTQSKVTPNEPSSLGTSSGGGPRRQETIGDTIAQTRSENVSKTSNDPLLARGNTLRSGKDRLKFTELMELCTNLQNRVIDLEKPKTSQAQEITSEEDASKQGRIADIDANKDIYLVNVYTDEDMFGINYLDGDEVIVDSVDVVETAEETRSVVKEVTVVIEKAKLVSVAEETVNAAATAAPREKI</sequence>
<dbReference type="Proteomes" id="UP001151760">
    <property type="component" value="Unassembled WGS sequence"/>
</dbReference>
<accession>A0ABQ4XPY1</accession>
<reference evidence="2" key="2">
    <citation type="submission" date="2022-01" db="EMBL/GenBank/DDBJ databases">
        <authorList>
            <person name="Yamashiro T."/>
            <person name="Shiraishi A."/>
            <person name="Satake H."/>
            <person name="Nakayama K."/>
        </authorList>
    </citation>
    <scope>NUCLEOTIDE SEQUENCE</scope>
</reference>
<feature type="compositionally biased region" description="Polar residues" evidence="1">
    <location>
        <begin position="290"/>
        <end position="314"/>
    </location>
</feature>
<keyword evidence="3" id="KW-1185">Reference proteome</keyword>
<evidence type="ECO:0000313" key="3">
    <source>
        <dbReference type="Proteomes" id="UP001151760"/>
    </source>
</evidence>
<reference evidence="2" key="1">
    <citation type="journal article" date="2022" name="Int. J. Mol. Sci.">
        <title>Draft Genome of Tanacetum Coccineum: Genomic Comparison of Closely Related Tanacetum-Family Plants.</title>
        <authorList>
            <person name="Yamashiro T."/>
            <person name="Shiraishi A."/>
            <person name="Nakayama K."/>
            <person name="Satake H."/>
        </authorList>
    </citation>
    <scope>NUCLEOTIDE SEQUENCE</scope>
</reference>
<evidence type="ECO:0000256" key="1">
    <source>
        <dbReference type="SAM" id="MobiDB-lite"/>
    </source>
</evidence>
<protein>
    <submittedName>
        <fullName evidence="2">Uncharacterized protein</fullName>
    </submittedName>
</protein>
<proteinExistence type="predicted"/>